<comment type="caution">
    <text evidence="2">The sequence shown here is derived from an EMBL/GenBank/DDBJ whole genome shotgun (WGS) entry which is preliminary data.</text>
</comment>
<dbReference type="Proteomes" id="UP000663828">
    <property type="component" value="Unassembled WGS sequence"/>
</dbReference>
<proteinExistence type="predicted"/>
<keyword evidence="3" id="KW-1185">Reference proteome</keyword>
<protein>
    <recommendedName>
        <fullName evidence="1">Reverse transcriptase domain-containing protein</fullName>
    </recommendedName>
</protein>
<feature type="domain" description="Reverse transcriptase" evidence="1">
    <location>
        <begin position="1"/>
        <end position="225"/>
    </location>
</feature>
<evidence type="ECO:0000313" key="3">
    <source>
        <dbReference type="Proteomes" id="UP000663828"/>
    </source>
</evidence>
<dbReference type="PROSITE" id="PS50878">
    <property type="entry name" value="RT_POL"/>
    <property type="match status" value="1"/>
</dbReference>
<sequence>MNNVFKTNDKLVRFKSVNGCGINISWLHSLLKHARLNKNSIYVSLVDVSKAFNSVSHQSIVRLLTQNGAPSMLIDLIVDQYNNVSTVINCAGEISGRIDISSGAKQAGPLSSLLFNLVIDELFDVIQDQYGYVIDGIGSTNARCFADNLTLVSSSRIGLNKLISLTTKERELDVNPSKCITIGMNKGYKGKKSKIETESIFSINDNMIPMLGYNNKTTRYLGVDFTSIGVVDVQKVKGKISDALDKLERLKLKAQCKLDILRLYVIPRFIFQLIHTDLYPDFLTKIDIQVGKMVKRILHLSMSTRNDFLYLPIREGGLQLMNIRETVSLSKIKLYKKITSGDDPVLRYLVQTQKSRIIDHFMINLNLEQSISLNDVNQVKDKLVKDKQNSFVQKIHGVGF</sequence>
<evidence type="ECO:0000313" key="2">
    <source>
        <dbReference type="EMBL" id="CAF1640430.1"/>
    </source>
</evidence>
<evidence type="ECO:0000259" key="1">
    <source>
        <dbReference type="PROSITE" id="PS50878"/>
    </source>
</evidence>
<dbReference type="Pfam" id="PF00078">
    <property type="entry name" value="RVT_1"/>
    <property type="match status" value="1"/>
</dbReference>
<dbReference type="EMBL" id="CAJNOR010009036">
    <property type="protein sequence ID" value="CAF1640430.1"/>
    <property type="molecule type" value="Genomic_DNA"/>
</dbReference>
<dbReference type="AlphaFoldDB" id="A0A816E008"/>
<gene>
    <name evidence="2" type="ORF">XAT740_LOCUS53220</name>
</gene>
<dbReference type="InterPro" id="IPR000477">
    <property type="entry name" value="RT_dom"/>
</dbReference>
<reference evidence="2" key="1">
    <citation type="submission" date="2021-02" db="EMBL/GenBank/DDBJ databases">
        <authorList>
            <person name="Nowell W R."/>
        </authorList>
    </citation>
    <scope>NUCLEOTIDE SEQUENCE</scope>
</reference>
<name>A0A816E008_ADIRI</name>
<dbReference type="PANTHER" id="PTHR35450">
    <property type="entry name" value="REVERSE TRANSCRIPTASE DOMAIN-CONTAINING PROTEIN"/>
    <property type="match status" value="1"/>
</dbReference>
<dbReference type="PANTHER" id="PTHR35450:SF2">
    <property type="entry name" value="REVERSE TRANSCRIPTASE DOMAIN-CONTAINING PROTEIN"/>
    <property type="match status" value="1"/>
</dbReference>
<organism evidence="2 3">
    <name type="scientific">Adineta ricciae</name>
    <name type="common">Rotifer</name>
    <dbReference type="NCBI Taxonomy" id="249248"/>
    <lineage>
        <taxon>Eukaryota</taxon>
        <taxon>Metazoa</taxon>
        <taxon>Spiralia</taxon>
        <taxon>Gnathifera</taxon>
        <taxon>Rotifera</taxon>
        <taxon>Eurotatoria</taxon>
        <taxon>Bdelloidea</taxon>
        <taxon>Adinetida</taxon>
        <taxon>Adinetidae</taxon>
        <taxon>Adineta</taxon>
    </lineage>
</organism>
<accession>A0A816E008</accession>